<dbReference type="AlphaFoldDB" id="A0A8J2FTD8"/>
<protein>
    <submittedName>
        <fullName evidence="1">Uncharacterized protein</fullName>
    </submittedName>
</protein>
<keyword evidence="2" id="KW-1185">Reference proteome</keyword>
<accession>A0A8J2FTD8</accession>
<evidence type="ECO:0000313" key="2">
    <source>
        <dbReference type="Proteomes" id="UP000663859"/>
    </source>
</evidence>
<dbReference type="EMBL" id="CAJNOB010000040">
    <property type="protein sequence ID" value="CAF0701988.1"/>
    <property type="molecule type" value="Genomic_DNA"/>
</dbReference>
<proteinExistence type="predicted"/>
<name>A0A8J2FTD8_9BACT</name>
<organism evidence="1 2">
    <name type="scientific">Candidatus Methylacidithermus pantelleriae</name>
    <dbReference type="NCBI Taxonomy" id="2744239"/>
    <lineage>
        <taxon>Bacteria</taxon>
        <taxon>Pseudomonadati</taxon>
        <taxon>Verrucomicrobiota</taxon>
        <taxon>Methylacidiphilae</taxon>
        <taxon>Methylacidiphilales</taxon>
        <taxon>Methylacidiphilaceae</taxon>
        <taxon>Candidatus Methylacidithermus</taxon>
    </lineage>
</organism>
<comment type="caution">
    <text evidence="1">The sequence shown here is derived from an EMBL/GenBank/DDBJ whole genome shotgun (WGS) entry which is preliminary data.</text>
</comment>
<gene>
    <name evidence="1" type="ORF">MPNT_450006</name>
</gene>
<reference evidence="1" key="1">
    <citation type="submission" date="2021-02" db="EMBL/GenBank/DDBJ databases">
        <authorList>
            <person name="Cremers G."/>
            <person name="Picone N."/>
        </authorList>
    </citation>
    <scope>NUCLEOTIDE SEQUENCE</scope>
    <source>
        <strain evidence="1">PQ17</strain>
    </source>
</reference>
<dbReference type="Proteomes" id="UP000663859">
    <property type="component" value="Unassembled WGS sequence"/>
</dbReference>
<evidence type="ECO:0000313" key="1">
    <source>
        <dbReference type="EMBL" id="CAF0701988.1"/>
    </source>
</evidence>
<sequence>MGSLASGCDTRNPVKGLFTFFIKQAGFGLAEVGRRPESGFGQGLCLYVRARPLRIEKEQSLVVTTAPILKVPGPPKSSRKKRRGLASCTHPKGYRGFQRAGPSKRLVGGKRLCRFLLGESVPQIKRRVTEKTASYESECALIAGKRFLLASFALNRSLSFVTCNRTKLPRKVIGKISFPSLQLGGIPYPFSPLRFCMRG</sequence>